<organism evidence="3 4">
    <name type="scientific">Haloarcula salinisoli</name>
    <dbReference type="NCBI Taxonomy" id="2487746"/>
    <lineage>
        <taxon>Archaea</taxon>
        <taxon>Methanobacteriati</taxon>
        <taxon>Methanobacteriota</taxon>
        <taxon>Stenosarchaea group</taxon>
        <taxon>Halobacteria</taxon>
        <taxon>Halobacteriales</taxon>
        <taxon>Haloarculaceae</taxon>
        <taxon>Haloarcula</taxon>
    </lineage>
</organism>
<keyword evidence="2" id="KW-0472">Membrane</keyword>
<name>A0A8J7YBZ7_9EURY</name>
<dbReference type="Pfam" id="PF26027">
    <property type="entry name" value="DUF8005"/>
    <property type="match status" value="1"/>
</dbReference>
<dbReference type="RefSeq" id="WP_220587343.1">
    <property type="nucleotide sequence ID" value="NZ_RKLQ01000001.1"/>
</dbReference>
<keyword evidence="2" id="KW-1133">Transmembrane helix</keyword>
<dbReference type="InterPro" id="IPR058318">
    <property type="entry name" value="DUF8005"/>
</dbReference>
<reference evidence="3" key="1">
    <citation type="submission" date="2021-06" db="EMBL/GenBank/DDBJ databases">
        <title>Halomicroarcula sp. F24A a new haloarchaeum isolated from saline soil.</title>
        <authorList>
            <person name="Duran-Viseras A."/>
            <person name="Sanchez-Porro C."/>
            <person name="Ventosa A."/>
        </authorList>
    </citation>
    <scope>NUCLEOTIDE SEQUENCE</scope>
    <source>
        <strain evidence="3">F24A</strain>
    </source>
</reference>
<feature type="compositionally biased region" description="Basic and acidic residues" evidence="1">
    <location>
        <begin position="49"/>
        <end position="68"/>
    </location>
</feature>
<evidence type="ECO:0000313" key="3">
    <source>
        <dbReference type="EMBL" id="MBX0303125.1"/>
    </source>
</evidence>
<accession>A0A8J7YBZ7</accession>
<gene>
    <name evidence="3" type="ORF">EGD98_05485</name>
</gene>
<comment type="caution">
    <text evidence="3">The sequence shown here is derived from an EMBL/GenBank/DDBJ whole genome shotgun (WGS) entry which is preliminary data.</text>
</comment>
<evidence type="ECO:0000313" key="4">
    <source>
        <dbReference type="Proteomes" id="UP000783863"/>
    </source>
</evidence>
<keyword evidence="4" id="KW-1185">Reference proteome</keyword>
<dbReference type="AlphaFoldDB" id="A0A8J7YBZ7"/>
<dbReference type="EMBL" id="RKLQ01000001">
    <property type="protein sequence ID" value="MBX0303125.1"/>
    <property type="molecule type" value="Genomic_DNA"/>
</dbReference>
<proteinExistence type="predicted"/>
<feature type="transmembrane region" description="Helical" evidence="2">
    <location>
        <begin position="6"/>
        <end position="30"/>
    </location>
</feature>
<protein>
    <submittedName>
        <fullName evidence="3">Uncharacterized protein</fullName>
    </submittedName>
</protein>
<dbReference type="Proteomes" id="UP000783863">
    <property type="component" value="Unassembled WGS sequence"/>
</dbReference>
<evidence type="ECO:0000256" key="1">
    <source>
        <dbReference type="SAM" id="MobiDB-lite"/>
    </source>
</evidence>
<evidence type="ECO:0000256" key="2">
    <source>
        <dbReference type="SAM" id="Phobius"/>
    </source>
</evidence>
<keyword evidence="2" id="KW-0812">Transmembrane</keyword>
<feature type="region of interest" description="Disordered" evidence="1">
    <location>
        <begin position="46"/>
        <end position="68"/>
    </location>
</feature>
<sequence length="68" mass="8016">MASTLVATVYWGGMVLLFFFWAYGIASFALDLKNKIIPGIVRYRRGRRAEKAEAEREQERDEREQQLY</sequence>